<protein>
    <submittedName>
        <fullName evidence="1">Uncharacterized protein</fullName>
    </submittedName>
</protein>
<evidence type="ECO:0000313" key="2">
    <source>
        <dbReference type="Proteomes" id="UP000254937"/>
    </source>
</evidence>
<evidence type="ECO:0000313" key="1">
    <source>
        <dbReference type="EMBL" id="RDK44498.1"/>
    </source>
</evidence>
<gene>
    <name evidence="1" type="ORF">M752DRAFT_140768</name>
</gene>
<sequence length="73" mass="8296">MLTLLNRVELEGSDAGDSRHKCSFYQGTIDEQRKAFGWAGGVFRRVETLRKPVLDWWKRIGAVASKAGWADTR</sequence>
<dbReference type="AlphaFoldDB" id="A0A370PQN2"/>
<dbReference type="Proteomes" id="UP000254937">
    <property type="component" value="Unassembled WGS sequence"/>
</dbReference>
<name>A0A370PQN2_ASPPH</name>
<dbReference type="EMBL" id="KZ851849">
    <property type="protein sequence ID" value="RDK44498.1"/>
    <property type="molecule type" value="Genomic_DNA"/>
</dbReference>
<reference evidence="1 2" key="1">
    <citation type="submission" date="2018-07" db="EMBL/GenBank/DDBJ databases">
        <title>Section-level genome sequencing of Aspergillus section Nigri to investigate inter- and intra-species variation.</title>
        <authorList>
            <consortium name="DOE Joint Genome Institute"/>
            <person name="Vesth T.C."/>
            <person name="Nybo J.L."/>
            <person name="Theobald S."/>
            <person name="Frisvad J.C."/>
            <person name="Larsen T.O."/>
            <person name="Nielsen K.F."/>
            <person name="Hoof J.B."/>
            <person name="Brandl J."/>
            <person name="Salamov A."/>
            <person name="Riley R."/>
            <person name="Gladden J.M."/>
            <person name="Phatale P."/>
            <person name="Nielsen M.T."/>
            <person name="Lyhne E.K."/>
            <person name="Kogle M.E."/>
            <person name="Strasser K."/>
            <person name="McDonnell E."/>
            <person name="Barry K."/>
            <person name="Clum A."/>
            <person name="Chen C."/>
            <person name="Nolan M."/>
            <person name="Sandor L."/>
            <person name="Kuo A."/>
            <person name="Lipzen A."/>
            <person name="Hainaut M."/>
            <person name="Drula E."/>
            <person name="Tsang A."/>
            <person name="Magnuson J.K."/>
            <person name="Henrissat B."/>
            <person name="Wiebenga A."/>
            <person name="Simmons B.A."/>
            <person name="Makela M.R."/>
            <person name="De vries R.P."/>
            <person name="Grigoriev I.V."/>
            <person name="Mortensen U.H."/>
            <person name="Baker S.E."/>
            <person name="Andersen M.R."/>
        </authorList>
    </citation>
    <scope>NUCLEOTIDE SEQUENCE [LARGE SCALE GENOMIC DNA]</scope>
    <source>
        <strain evidence="1 2">ATCC 13157</strain>
    </source>
</reference>
<proteinExistence type="predicted"/>
<accession>A0A370PQN2</accession>
<keyword evidence="2" id="KW-1185">Reference proteome</keyword>
<organism evidence="1 2">
    <name type="scientific">Aspergillus phoenicis ATCC 13157</name>
    <dbReference type="NCBI Taxonomy" id="1353007"/>
    <lineage>
        <taxon>Eukaryota</taxon>
        <taxon>Fungi</taxon>
        <taxon>Dikarya</taxon>
        <taxon>Ascomycota</taxon>
        <taxon>Pezizomycotina</taxon>
        <taxon>Eurotiomycetes</taxon>
        <taxon>Eurotiomycetidae</taxon>
        <taxon>Eurotiales</taxon>
        <taxon>Aspergillaceae</taxon>
        <taxon>Aspergillus</taxon>
    </lineage>
</organism>